<evidence type="ECO:0000313" key="3">
    <source>
        <dbReference type="Proteomes" id="UP000256970"/>
    </source>
</evidence>
<dbReference type="Proteomes" id="UP000256970">
    <property type="component" value="Unassembled WGS sequence"/>
</dbReference>
<name>A0A383VH55_TETOB</name>
<keyword evidence="3" id="KW-1185">Reference proteome</keyword>
<reference evidence="2 3" key="1">
    <citation type="submission" date="2016-10" db="EMBL/GenBank/DDBJ databases">
        <authorList>
            <person name="Cai Z."/>
        </authorList>
    </citation>
    <scope>NUCLEOTIDE SEQUENCE [LARGE SCALE GENOMIC DNA]</scope>
</reference>
<accession>A0A383VH55</accession>
<dbReference type="GO" id="GO:0005930">
    <property type="term" value="C:axoneme"/>
    <property type="evidence" value="ECO:0007669"/>
    <property type="project" value="UniProtKB-SubCell"/>
</dbReference>
<sequence>MLQLRVLELSREPNGDNWWGMSDVVAVLPELLQLQRLDMYGLTGWAAVEAAEEAAAAAGTAAAAADAESALAAAAASCQQLPAASCAALTASTQLTALCLENCWLPEAAARHMFPASRLLPFLQVLDITSELSTLWAGSGVGSGEMGHLKALSKLTKLGVGGCDWNDDAAEEALAQLTAAAISTRGLRELRMTAASKLTAGGLACLTARSRLSYQAVWGSKISLSKNNSKDDNSDSECDSDDEKPEYQDVTLANKGCFQPVYLELRDKCSSSFQGLAMMCKHAQEQAAQTAFELSRKKEAFQYHLSHLEAVKRELVNTRQELTAAQQLL</sequence>
<evidence type="ECO:0000313" key="2">
    <source>
        <dbReference type="EMBL" id="SZX64827.1"/>
    </source>
</evidence>
<dbReference type="SUPFAM" id="SSF52047">
    <property type="entry name" value="RNI-like"/>
    <property type="match status" value="1"/>
</dbReference>
<proteinExistence type="predicted"/>
<dbReference type="InterPro" id="IPR032675">
    <property type="entry name" value="LRR_dom_sf"/>
</dbReference>
<organism evidence="2 3">
    <name type="scientific">Tetradesmus obliquus</name>
    <name type="common">Green alga</name>
    <name type="synonym">Acutodesmus obliquus</name>
    <dbReference type="NCBI Taxonomy" id="3088"/>
    <lineage>
        <taxon>Eukaryota</taxon>
        <taxon>Viridiplantae</taxon>
        <taxon>Chlorophyta</taxon>
        <taxon>core chlorophytes</taxon>
        <taxon>Chlorophyceae</taxon>
        <taxon>CS clade</taxon>
        <taxon>Sphaeropleales</taxon>
        <taxon>Scenedesmaceae</taxon>
        <taxon>Tetradesmus</taxon>
    </lineage>
</organism>
<comment type="subcellular location">
    <subcellularLocation>
        <location evidence="1">Cytoplasm</location>
        <location evidence="1">Cytoskeleton</location>
        <location evidence="1">Cilium axoneme</location>
    </subcellularLocation>
</comment>
<gene>
    <name evidence="2" type="ORF">BQ4739_LOCUS5314</name>
</gene>
<dbReference type="EMBL" id="FNXT01000477">
    <property type="protein sequence ID" value="SZX64827.1"/>
    <property type="molecule type" value="Genomic_DNA"/>
</dbReference>
<dbReference type="AlphaFoldDB" id="A0A383VH55"/>
<dbReference type="Gene3D" id="3.80.10.10">
    <property type="entry name" value="Ribonuclease Inhibitor"/>
    <property type="match status" value="1"/>
</dbReference>
<protein>
    <submittedName>
        <fullName evidence="2">Uncharacterized protein</fullName>
    </submittedName>
</protein>
<evidence type="ECO:0000256" key="1">
    <source>
        <dbReference type="ARBA" id="ARBA00004430"/>
    </source>
</evidence>